<evidence type="ECO:0000313" key="9">
    <source>
        <dbReference type="Proteomes" id="UP000670776"/>
    </source>
</evidence>
<keyword evidence="4" id="KW-0472">Membrane</keyword>
<evidence type="ECO:0000256" key="1">
    <source>
        <dbReference type="ARBA" id="ARBA00004442"/>
    </source>
</evidence>
<dbReference type="InterPro" id="IPR012944">
    <property type="entry name" value="SusD_RagB_dom"/>
</dbReference>
<sequence>MKYLKYIAIVLMGNVFVSCSDFLEPVPSSSITTDNYYTTAEELETGLIGVYAAIKGINSRDKDENHGVQWEFYVTEMRTDNTSTKSPDSEDASDAGQLESLDVLPTNNFVGNYYTSFFQVVYRANVILANLDVVTDSTRAAAIEAEAKFLRAYAYFNLVRLFGDLPLIDRVITPSETEIQFTRVSTSLIYDLIISDLETAINGGLSTTYKTRATKAAAQGLLAKVYLSLDTPNYLQAQLLCEEIINSKKYSLQSNFYNVFYNERNSEIIFAIGYNSNVQDNSQIFSAEWMNAVGNTSGVNYATTDVVAAIDANGGNRKDVSYRQDPLTLFGGTVRYQVAKYFPDGATGGSDGQTFTGLPQLAGNDWIVLRYADILLMHSEAILAGAAETTNTNAINSYMEVRVRAGFDALSDRPTKLTKDALLLERRVEFAFENHRLFDLIRFDAAQSVLSAFATANGFEFTSTDLLLPIPQNEINLSRSSNTVMAQNPGYN</sequence>
<dbReference type="RefSeq" id="WP_209655794.1">
    <property type="nucleotide sequence ID" value="NZ_JAGJCB010000014.1"/>
</dbReference>
<dbReference type="CDD" id="cd08977">
    <property type="entry name" value="SusD"/>
    <property type="match status" value="1"/>
</dbReference>
<keyword evidence="3" id="KW-0732">Signal</keyword>
<evidence type="ECO:0000256" key="4">
    <source>
        <dbReference type="ARBA" id="ARBA00023136"/>
    </source>
</evidence>
<gene>
    <name evidence="8" type="ORF">J8H85_13785</name>
</gene>
<keyword evidence="9" id="KW-1185">Reference proteome</keyword>
<dbReference type="EMBL" id="JAGJCB010000014">
    <property type="protein sequence ID" value="MBP0904906.1"/>
    <property type="molecule type" value="Genomic_DNA"/>
</dbReference>
<comment type="similarity">
    <text evidence="2">Belongs to the SusD family.</text>
</comment>
<evidence type="ECO:0000313" key="8">
    <source>
        <dbReference type="EMBL" id="MBP0904906.1"/>
    </source>
</evidence>
<dbReference type="Gene3D" id="1.25.40.390">
    <property type="match status" value="1"/>
</dbReference>
<accession>A0ABS4BWE8</accession>
<evidence type="ECO:0000259" key="6">
    <source>
        <dbReference type="Pfam" id="PF07980"/>
    </source>
</evidence>
<dbReference type="InterPro" id="IPR033985">
    <property type="entry name" value="SusD-like_N"/>
</dbReference>
<comment type="caution">
    <text evidence="8">The sequence shown here is derived from an EMBL/GenBank/DDBJ whole genome shotgun (WGS) entry which is preliminary data.</text>
</comment>
<comment type="subcellular location">
    <subcellularLocation>
        <location evidence="1">Cell outer membrane</location>
    </subcellularLocation>
</comment>
<evidence type="ECO:0000259" key="7">
    <source>
        <dbReference type="Pfam" id="PF14322"/>
    </source>
</evidence>
<dbReference type="Pfam" id="PF07980">
    <property type="entry name" value="SusD_RagB"/>
    <property type="match status" value="1"/>
</dbReference>
<dbReference type="InterPro" id="IPR011990">
    <property type="entry name" value="TPR-like_helical_dom_sf"/>
</dbReference>
<dbReference type="SUPFAM" id="SSF48452">
    <property type="entry name" value="TPR-like"/>
    <property type="match status" value="1"/>
</dbReference>
<dbReference type="Proteomes" id="UP000670776">
    <property type="component" value="Unassembled WGS sequence"/>
</dbReference>
<dbReference type="PROSITE" id="PS51257">
    <property type="entry name" value="PROKAR_LIPOPROTEIN"/>
    <property type="match status" value="1"/>
</dbReference>
<keyword evidence="5" id="KW-0998">Cell outer membrane</keyword>
<feature type="domain" description="SusD-like N-terminal" evidence="7">
    <location>
        <begin position="22"/>
        <end position="227"/>
    </location>
</feature>
<evidence type="ECO:0000256" key="2">
    <source>
        <dbReference type="ARBA" id="ARBA00006275"/>
    </source>
</evidence>
<feature type="domain" description="RagB/SusD" evidence="6">
    <location>
        <begin position="362"/>
        <end position="491"/>
    </location>
</feature>
<organism evidence="8 9">
    <name type="scientific">Mariniflexile gromovii</name>
    <dbReference type="NCBI Taxonomy" id="362523"/>
    <lineage>
        <taxon>Bacteria</taxon>
        <taxon>Pseudomonadati</taxon>
        <taxon>Bacteroidota</taxon>
        <taxon>Flavobacteriia</taxon>
        <taxon>Flavobacteriales</taxon>
        <taxon>Flavobacteriaceae</taxon>
        <taxon>Mariniflexile</taxon>
    </lineage>
</organism>
<proteinExistence type="inferred from homology"/>
<dbReference type="Pfam" id="PF14322">
    <property type="entry name" value="SusD-like_3"/>
    <property type="match status" value="1"/>
</dbReference>
<name>A0ABS4BWE8_9FLAO</name>
<protein>
    <submittedName>
        <fullName evidence="8">RagB/SusD family nutrient uptake outer membrane protein</fullName>
    </submittedName>
</protein>
<evidence type="ECO:0000256" key="5">
    <source>
        <dbReference type="ARBA" id="ARBA00023237"/>
    </source>
</evidence>
<reference evidence="8 9" key="1">
    <citation type="submission" date="2021-04" db="EMBL/GenBank/DDBJ databases">
        <title>Mariniflexile gromovii gen. nov., sp. nov., a gliding bacterium isolated from the sea urchin Strongylocentrotus intermedius.</title>
        <authorList>
            <person name="Ko S."/>
            <person name="Le V."/>
            <person name="Ahn C.-Y."/>
            <person name="Oh H.-M."/>
        </authorList>
    </citation>
    <scope>NUCLEOTIDE SEQUENCE [LARGE SCALE GENOMIC DNA]</scope>
    <source>
        <strain evidence="8 9">KCTC 12570</strain>
    </source>
</reference>
<evidence type="ECO:0000256" key="3">
    <source>
        <dbReference type="ARBA" id="ARBA00022729"/>
    </source>
</evidence>